<dbReference type="PANTHER" id="PTHR30461:SF23">
    <property type="entry name" value="DNA RECOMBINASE-RELATED"/>
    <property type="match status" value="1"/>
</dbReference>
<keyword evidence="3" id="KW-1185">Reference proteome</keyword>
<feature type="domain" description="Recombinase" evidence="1">
    <location>
        <begin position="39"/>
        <end position="159"/>
    </location>
</feature>
<evidence type="ECO:0000259" key="1">
    <source>
        <dbReference type="PROSITE" id="PS51737"/>
    </source>
</evidence>
<dbReference type="AlphaFoldDB" id="A0AAW9AC92"/>
<sequence>MLTILSSLAENESISISENNKWSIQRRFRNGTYKLSYPPYGYGYVGGNIVVHKDQEKVVKRIFAHALSGIGTQRIAQGLNGEGISTKRGGQWTGTTTRGILGNEKYIGDVLLQKTYTDGNFTRRTNKGEKDQFFIENHHEAIISHENFEVVSLVDSWRI</sequence>
<evidence type="ECO:0000313" key="2">
    <source>
        <dbReference type="EMBL" id="MDW0118580.1"/>
    </source>
</evidence>
<dbReference type="FunFam" id="3.90.1750.20:FF:000007">
    <property type="entry name" value="Site-specific recombinase"/>
    <property type="match status" value="1"/>
</dbReference>
<dbReference type="Proteomes" id="UP001271648">
    <property type="component" value="Unassembled WGS sequence"/>
</dbReference>
<dbReference type="EMBL" id="JAUBDJ010000014">
    <property type="protein sequence ID" value="MDW0118580.1"/>
    <property type="molecule type" value="Genomic_DNA"/>
</dbReference>
<dbReference type="PROSITE" id="PS51737">
    <property type="entry name" value="RECOMBINASE_DNA_BIND"/>
    <property type="match status" value="1"/>
</dbReference>
<protein>
    <submittedName>
        <fullName evidence="2">Recombinase family protein</fullName>
    </submittedName>
</protein>
<dbReference type="InterPro" id="IPR011109">
    <property type="entry name" value="DNA_bind_recombinase_dom"/>
</dbReference>
<accession>A0AAW9AC92</accession>
<reference evidence="2 3" key="1">
    <citation type="submission" date="2023-06" db="EMBL/GenBank/DDBJ databases">
        <title>Sporosarcina sp. nov., isolated from Korean traditional fermented seafood 'Jeotgal'.</title>
        <authorList>
            <person name="Yang A.I."/>
            <person name="Shin N.-R."/>
        </authorList>
    </citation>
    <scope>NUCLEOTIDE SEQUENCE [LARGE SCALE GENOMIC DNA]</scope>
    <source>
        <strain evidence="2 3">KCTC43456</strain>
    </source>
</reference>
<evidence type="ECO:0000313" key="3">
    <source>
        <dbReference type="Proteomes" id="UP001271648"/>
    </source>
</evidence>
<comment type="caution">
    <text evidence="2">The sequence shown here is derived from an EMBL/GenBank/DDBJ whole genome shotgun (WGS) entry which is preliminary data.</text>
</comment>
<dbReference type="RefSeq" id="WP_283734188.1">
    <property type="nucleotide sequence ID" value="NZ_CP125968.1"/>
</dbReference>
<dbReference type="PANTHER" id="PTHR30461">
    <property type="entry name" value="DNA-INVERTASE FROM LAMBDOID PROPHAGE"/>
    <property type="match status" value="1"/>
</dbReference>
<dbReference type="GO" id="GO:0000150">
    <property type="term" value="F:DNA strand exchange activity"/>
    <property type="evidence" value="ECO:0007669"/>
    <property type="project" value="InterPro"/>
</dbReference>
<dbReference type="Pfam" id="PF07508">
    <property type="entry name" value="Recombinase"/>
    <property type="match status" value="1"/>
</dbReference>
<dbReference type="InterPro" id="IPR050639">
    <property type="entry name" value="SSR_resolvase"/>
</dbReference>
<organism evidence="2 3">
    <name type="scientific">Sporosarcina thermotolerans</name>
    <dbReference type="NCBI Taxonomy" id="633404"/>
    <lineage>
        <taxon>Bacteria</taxon>
        <taxon>Bacillati</taxon>
        <taxon>Bacillota</taxon>
        <taxon>Bacilli</taxon>
        <taxon>Bacillales</taxon>
        <taxon>Caryophanaceae</taxon>
        <taxon>Sporosarcina</taxon>
    </lineage>
</organism>
<proteinExistence type="predicted"/>
<dbReference type="GO" id="GO:0003677">
    <property type="term" value="F:DNA binding"/>
    <property type="evidence" value="ECO:0007669"/>
    <property type="project" value="InterPro"/>
</dbReference>
<dbReference type="InterPro" id="IPR038109">
    <property type="entry name" value="DNA_bind_recomb_sf"/>
</dbReference>
<dbReference type="Gene3D" id="3.90.1750.20">
    <property type="entry name" value="Putative Large Serine Recombinase, Chain B, Domain 2"/>
    <property type="match status" value="1"/>
</dbReference>
<name>A0AAW9AC92_9BACL</name>
<gene>
    <name evidence="2" type="ORF">QTL97_16765</name>
</gene>